<keyword evidence="1" id="KW-1133">Transmembrane helix</keyword>
<proteinExistence type="predicted"/>
<reference evidence="2 3" key="1">
    <citation type="submission" date="2023-07" db="EMBL/GenBank/DDBJ databases">
        <title>Sorghum-associated microbial communities from plants grown in Nebraska, USA.</title>
        <authorList>
            <person name="Schachtman D."/>
        </authorList>
    </citation>
    <scope>NUCLEOTIDE SEQUENCE [LARGE SCALE GENOMIC DNA]</scope>
    <source>
        <strain evidence="2 3">BE198</strain>
    </source>
</reference>
<dbReference type="RefSeq" id="WP_310057581.1">
    <property type="nucleotide sequence ID" value="NZ_JAVDVY010000001.1"/>
</dbReference>
<organism evidence="2 3">
    <name type="scientific">Lysobacter niastensis</name>
    <dbReference type="NCBI Taxonomy" id="380629"/>
    <lineage>
        <taxon>Bacteria</taxon>
        <taxon>Pseudomonadati</taxon>
        <taxon>Pseudomonadota</taxon>
        <taxon>Gammaproteobacteria</taxon>
        <taxon>Lysobacterales</taxon>
        <taxon>Lysobacteraceae</taxon>
        <taxon>Lysobacter</taxon>
    </lineage>
</organism>
<keyword evidence="3" id="KW-1185">Reference proteome</keyword>
<gene>
    <name evidence="2" type="ORF">J2X06_000392</name>
</gene>
<dbReference type="Proteomes" id="UP001251524">
    <property type="component" value="Unassembled WGS sequence"/>
</dbReference>
<sequence>MKTKALLIAAAAAELGTGLGLLVVPSFLSQLLLGEGLGSTVSALVGRVAGAALVSIGLACCFESAGRRAGSPKGLLVALLLYNAIVALLLTHGALYRGVHGLLLWPVVVVHVAFAIWCTASIRSEGGAAWLHESLVRPRRPT</sequence>
<feature type="transmembrane region" description="Helical" evidence="1">
    <location>
        <begin position="102"/>
        <end position="122"/>
    </location>
</feature>
<name>A0ABU1W6J8_9GAMM</name>
<accession>A0ABU1W6J8</accession>
<feature type="transmembrane region" description="Helical" evidence="1">
    <location>
        <begin position="74"/>
        <end position="96"/>
    </location>
</feature>
<feature type="transmembrane region" description="Helical" evidence="1">
    <location>
        <begin position="44"/>
        <end position="62"/>
    </location>
</feature>
<protein>
    <submittedName>
        <fullName evidence="2">Multisubunit Na+/H+ antiporter MnhG subunit</fullName>
    </submittedName>
</protein>
<keyword evidence="1" id="KW-0472">Membrane</keyword>
<keyword evidence="1" id="KW-0812">Transmembrane</keyword>
<evidence type="ECO:0000313" key="2">
    <source>
        <dbReference type="EMBL" id="MDR7133208.1"/>
    </source>
</evidence>
<comment type="caution">
    <text evidence="2">The sequence shown here is derived from an EMBL/GenBank/DDBJ whole genome shotgun (WGS) entry which is preliminary data.</text>
</comment>
<evidence type="ECO:0000256" key="1">
    <source>
        <dbReference type="SAM" id="Phobius"/>
    </source>
</evidence>
<dbReference type="EMBL" id="JAVDVY010000001">
    <property type="protein sequence ID" value="MDR7133208.1"/>
    <property type="molecule type" value="Genomic_DNA"/>
</dbReference>
<evidence type="ECO:0000313" key="3">
    <source>
        <dbReference type="Proteomes" id="UP001251524"/>
    </source>
</evidence>